<proteinExistence type="predicted"/>
<protein>
    <submittedName>
        <fullName evidence="1">Uncharacterized protein</fullName>
    </submittedName>
</protein>
<reference evidence="1" key="1">
    <citation type="submission" date="2022-03" db="EMBL/GenBank/DDBJ databases">
        <authorList>
            <person name="Martin H S."/>
        </authorList>
    </citation>
    <scope>NUCLEOTIDE SEQUENCE</scope>
</reference>
<accession>A0ABN8IWB2</accession>
<feature type="non-terminal residue" evidence="1">
    <location>
        <position position="76"/>
    </location>
</feature>
<sequence>MDEKRRRHPIIALTTGQRSPGTFGRALGSHPPHCVQSNRSTLYRLSRHRPCDVGSALSYRVRHLSAAQEIMTPAAV</sequence>
<evidence type="ECO:0000313" key="2">
    <source>
        <dbReference type="Proteomes" id="UP000837857"/>
    </source>
</evidence>
<keyword evidence="2" id="KW-1185">Reference proteome</keyword>
<dbReference type="EMBL" id="OW152816">
    <property type="protein sequence ID" value="CAH2065956.1"/>
    <property type="molecule type" value="Genomic_DNA"/>
</dbReference>
<organism evidence="1 2">
    <name type="scientific">Iphiclides podalirius</name>
    <name type="common">scarce swallowtail</name>
    <dbReference type="NCBI Taxonomy" id="110791"/>
    <lineage>
        <taxon>Eukaryota</taxon>
        <taxon>Metazoa</taxon>
        <taxon>Ecdysozoa</taxon>
        <taxon>Arthropoda</taxon>
        <taxon>Hexapoda</taxon>
        <taxon>Insecta</taxon>
        <taxon>Pterygota</taxon>
        <taxon>Neoptera</taxon>
        <taxon>Endopterygota</taxon>
        <taxon>Lepidoptera</taxon>
        <taxon>Glossata</taxon>
        <taxon>Ditrysia</taxon>
        <taxon>Papilionoidea</taxon>
        <taxon>Papilionidae</taxon>
        <taxon>Papilioninae</taxon>
        <taxon>Iphiclides</taxon>
    </lineage>
</organism>
<name>A0ABN8IWB2_9NEOP</name>
<dbReference type="Proteomes" id="UP000837857">
    <property type="component" value="Chromosome 4"/>
</dbReference>
<evidence type="ECO:0000313" key="1">
    <source>
        <dbReference type="EMBL" id="CAH2065956.1"/>
    </source>
</evidence>
<gene>
    <name evidence="1" type="ORF">IPOD504_LOCUS13211</name>
</gene>